<feature type="domain" description="Nucleoside phosphorylase" evidence="2">
    <location>
        <begin position="13"/>
        <end position="158"/>
    </location>
</feature>
<dbReference type="SUPFAM" id="SSF53167">
    <property type="entry name" value="Purine and uridine phosphorylases"/>
    <property type="match status" value="1"/>
</dbReference>
<feature type="compositionally biased region" description="Polar residues" evidence="1">
    <location>
        <begin position="470"/>
        <end position="479"/>
    </location>
</feature>
<gene>
    <name evidence="3" type="ORF">FMAN_14437</name>
</gene>
<dbReference type="EMBL" id="FCQH01000020">
    <property type="protein sequence ID" value="CVL07556.1"/>
    <property type="molecule type" value="Genomic_DNA"/>
</dbReference>
<evidence type="ECO:0000259" key="2">
    <source>
        <dbReference type="Pfam" id="PF01048"/>
    </source>
</evidence>
<dbReference type="PANTHER" id="PTHR46082">
    <property type="entry name" value="ATP/GTP-BINDING PROTEIN-RELATED"/>
    <property type="match status" value="1"/>
</dbReference>
<evidence type="ECO:0000313" key="3">
    <source>
        <dbReference type="EMBL" id="CVL07556.1"/>
    </source>
</evidence>
<feature type="region of interest" description="Disordered" evidence="1">
    <location>
        <begin position="428"/>
        <end position="479"/>
    </location>
</feature>
<feature type="region of interest" description="Disordered" evidence="1">
    <location>
        <begin position="326"/>
        <end position="357"/>
    </location>
</feature>
<dbReference type="RefSeq" id="XP_041690544.1">
    <property type="nucleotide sequence ID" value="XM_041825132.1"/>
</dbReference>
<dbReference type="Proteomes" id="UP000184255">
    <property type="component" value="Unassembled WGS sequence"/>
</dbReference>
<comment type="caution">
    <text evidence="3">The sequence shown here is derived from an EMBL/GenBank/DDBJ whole genome shotgun (WGS) entry which is preliminary data.</text>
</comment>
<dbReference type="PANTHER" id="PTHR46082:SF6">
    <property type="entry name" value="AAA+ ATPASE DOMAIN-CONTAINING PROTEIN-RELATED"/>
    <property type="match status" value="1"/>
</dbReference>
<dbReference type="InterPro" id="IPR053137">
    <property type="entry name" value="NLR-like"/>
</dbReference>
<reference evidence="4" key="1">
    <citation type="journal article" date="2016" name="Genome Biol. Evol.">
        <title>Comparative 'omics' of the Fusarium fujikuroi species complex highlights differences in genetic potential and metabolite synthesis.</title>
        <authorList>
            <person name="Niehaus E.-M."/>
            <person name="Muensterkoetter M."/>
            <person name="Proctor R.H."/>
            <person name="Brown D.W."/>
            <person name="Sharon A."/>
            <person name="Idan Y."/>
            <person name="Oren-Young L."/>
            <person name="Sieber C.M."/>
            <person name="Novak O."/>
            <person name="Pencik A."/>
            <person name="Tarkowska D."/>
            <person name="Hromadova K."/>
            <person name="Freeman S."/>
            <person name="Maymon M."/>
            <person name="Elazar M."/>
            <person name="Youssef S.A."/>
            <person name="El-Shabrawy E.S.M."/>
            <person name="Shalaby A.B.A."/>
            <person name="Houterman P."/>
            <person name="Brock N.L."/>
            <person name="Burkhardt I."/>
            <person name="Tsavkelova E.A."/>
            <person name="Dickschat J.S."/>
            <person name="Galuszka P."/>
            <person name="Gueldener U."/>
            <person name="Tudzynski B."/>
        </authorList>
    </citation>
    <scope>NUCLEOTIDE SEQUENCE [LARGE SCALE GENOMIC DNA]</scope>
    <source>
        <strain evidence="4">MRC7560</strain>
    </source>
</reference>
<dbReference type="Gene3D" id="3.40.50.1580">
    <property type="entry name" value="Nucleoside phosphorylase domain"/>
    <property type="match status" value="1"/>
</dbReference>
<dbReference type="AlphaFoldDB" id="A0A1L7UK23"/>
<dbReference type="VEuPathDB" id="FungiDB:FMAN_14437"/>
<evidence type="ECO:0000313" key="4">
    <source>
        <dbReference type="Proteomes" id="UP000184255"/>
    </source>
</evidence>
<dbReference type="GO" id="GO:0009116">
    <property type="term" value="P:nucleoside metabolic process"/>
    <property type="evidence" value="ECO:0007669"/>
    <property type="project" value="InterPro"/>
</dbReference>
<sequence length="479" mass="52569">MIPSRPRSRDEFKVALICALPLEANSVLSLFDHHWDEDDGSPRIGKARGDPNSYSIGIMSGHHVVLAHPPGIGTIAAGTIAAFCKLSFTSIRLALVVGICGGAPMNNGIQIHLGDVIISTGIVSYDFGRRFPDGFEMKDTASDVPGRPNLEIRGLLSKLATARQTGRIRSAIYHILCQLHQGSDTALHYPGSWKDILFPENYRHKHHEPSKCAICAACQSKSDPVCAAATVSDCHDLKCNTRKQLSRPRPTRSHQSFPPPDVHFGIFASGFEMESAGVWDIFPCIVIKGVCDYADSHKNKEWQQFASASAAACARVDIQGANELPALPQHPEVIPRNNSITQIPSEPPSGSIGSQTDSKRANEYFVPRDGIDREVIAADISRYFGSDATVRPGLFENPATGQIVQGYYIKSFRTLTMRMVEDLKADSARWDDEKRSKSPQTKVNDDSRRYYTETGTPGYNGTDGDFDNAPFSSQSYWGQ</sequence>
<dbReference type="GeneID" id="65093684"/>
<protein>
    <recommendedName>
        <fullName evidence="2">Nucleoside phosphorylase domain-containing protein</fullName>
    </recommendedName>
</protein>
<accession>A0A1L7UK23</accession>
<organism evidence="3 4">
    <name type="scientific">Fusarium mangiferae</name>
    <name type="common">Mango malformation disease fungus</name>
    <dbReference type="NCBI Taxonomy" id="192010"/>
    <lineage>
        <taxon>Eukaryota</taxon>
        <taxon>Fungi</taxon>
        <taxon>Dikarya</taxon>
        <taxon>Ascomycota</taxon>
        <taxon>Pezizomycotina</taxon>
        <taxon>Sordariomycetes</taxon>
        <taxon>Hypocreomycetidae</taxon>
        <taxon>Hypocreales</taxon>
        <taxon>Nectriaceae</taxon>
        <taxon>Fusarium</taxon>
        <taxon>Fusarium fujikuroi species complex</taxon>
    </lineage>
</organism>
<keyword evidence="4" id="KW-1185">Reference proteome</keyword>
<proteinExistence type="predicted"/>
<evidence type="ECO:0000256" key="1">
    <source>
        <dbReference type="SAM" id="MobiDB-lite"/>
    </source>
</evidence>
<name>A0A1L7UK23_FUSMA</name>
<dbReference type="GO" id="GO:0003824">
    <property type="term" value="F:catalytic activity"/>
    <property type="evidence" value="ECO:0007669"/>
    <property type="project" value="InterPro"/>
</dbReference>
<dbReference type="Pfam" id="PF01048">
    <property type="entry name" value="PNP_UDP_1"/>
    <property type="match status" value="1"/>
</dbReference>
<dbReference type="InterPro" id="IPR035994">
    <property type="entry name" value="Nucleoside_phosphorylase_sf"/>
</dbReference>
<dbReference type="InterPro" id="IPR000845">
    <property type="entry name" value="Nucleoside_phosphorylase_d"/>
</dbReference>